<dbReference type="InterPro" id="IPR000504">
    <property type="entry name" value="RRM_dom"/>
</dbReference>
<dbReference type="GO" id="GO:0070935">
    <property type="term" value="P:3'-UTR-mediated mRNA stabilization"/>
    <property type="evidence" value="ECO:0007669"/>
    <property type="project" value="TreeGrafter"/>
</dbReference>
<keyword evidence="6" id="KW-1185">Reference proteome</keyword>
<dbReference type="PROSITE" id="PS50102">
    <property type="entry name" value="RRM"/>
    <property type="match status" value="1"/>
</dbReference>
<dbReference type="PANTHER" id="PTHR11176:SF57">
    <property type="entry name" value="PROTEIN BOULE"/>
    <property type="match status" value="1"/>
</dbReference>
<dbReference type="SMART" id="SM00360">
    <property type="entry name" value="RRM"/>
    <property type="match status" value="1"/>
</dbReference>
<sequence length="117" mass="12666">MLIGEAKSTSSAEGSGSLSPSPVAPNALKFGTLIPNRIFVGGIAPNTTEAELHSIFATYGNVKATKIILDRAGVSKGYGFVTFETEEEAREIQRDIRSMIFLKICSNKISFSYLYIL</sequence>
<proteinExistence type="predicted"/>
<dbReference type="GO" id="GO:0008494">
    <property type="term" value="F:translation activator activity"/>
    <property type="evidence" value="ECO:0007669"/>
    <property type="project" value="TreeGrafter"/>
</dbReference>
<feature type="domain" description="RRM" evidence="4">
    <location>
        <begin position="36"/>
        <end position="116"/>
    </location>
</feature>
<accession>A0AAV6UCK4</accession>
<comment type="caution">
    <text evidence="5">The sequence shown here is derived from an EMBL/GenBank/DDBJ whole genome shotgun (WGS) entry which is preliminary data.</text>
</comment>
<gene>
    <name evidence="5" type="ORF">JTE90_017515</name>
</gene>
<evidence type="ECO:0000313" key="6">
    <source>
        <dbReference type="Proteomes" id="UP000827092"/>
    </source>
</evidence>
<dbReference type="EMBL" id="JAFNEN010000514">
    <property type="protein sequence ID" value="KAG8181453.1"/>
    <property type="molecule type" value="Genomic_DNA"/>
</dbReference>
<evidence type="ECO:0000256" key="1">
    <source>
        <dbReference type="ARBA" id="ARBA00022884"/>
    </source>
</evidence>
<dbReference type="Pfam" id="PF00076">
    <property type="entry name" value="RRM_1"/>
    <property type="match status" value="1"/>
</dbReference>
<evidence type="ECO:0000256" key="2">
    <source>
        <dbReference type="PROSITE-ProRule" id="PRU00176"/>
    </source>
</evidence>
<evidence type="ECO:0000313" key="5">
    <source>
        <dbReference type="EMBL" id="KAG8181453.1"/>
    </source>
</evidence>
<dbReference type="InterPro" id="IPR012677">
    <property type="entry name" value="Nucleotide-bd_a/b_plait_sf"/>
</dbReference>
<dbReference type="GO" id="GO:0003730">
    <property type="term" value="F:mRNA 3'-UTR binding"/>
    <property type="evidence" value="ECO:0007669"/>
    <property type="project" value="TreeGrafter"/>
</dbReference>
<evidence type="ECO:0000259" key="4">
    <source>
        <dbReference type="PROSITE" id="PS50102"/>
    </source>
</evidence>
<reference evidence="5 6" key="1">
    <citation type="journal article" date="2022" name="Nat. Ecol. Evol.">
        <title>A masculinizing supergene underlies an exaggerated male reproductive morph in a spider.</title>
        <authorList>
            <person name="Hendrickx F."/>
            <person name="De Corte Z."/>
            <person name="Sonet G."/>
            <person name="Van Belleghem S.M."/>
            <person name="Kostlbacher S."/>
            <person name="Vangestel C."/>
        </authorList>
    </citation>
    <scope>NUCLEOTIDE SEQUENCE [LARGE SCALE GENOMIC DNA]</scope>
    <source>
        <strain evidence="5">W744_W776</strain>
    </source>
</reference>
<dbReference type="Proteomes" id="UP000827092">
    <property type="component" value="Unassembled WGS sequence"/>
</dbReference>
<organism evidence="5 6">
    <name type="scientific">Oedothorax gibbosus</name>
    <dbReference type="NCBI Taxonomy" id="931172"/>
    <lineage>
        <taxon>Eukaryota</taxon>
        <taxon>Metazoa</taxon>
        <taxon>Ecdysozoa</taxon>
        <taxon>Arthropoda</taxon>
        <taxon>Chelicerata</taxon>
        <taxon>Arachnida</taxon>
        <taxon>Araneae</taxon>
        <taxon>Araneomorphae</taxon>
        <taxon>Entelegynae</taxon>
        <taxon>Araneoidea</taxon>
        <taxon>Linyphiidae</taxon>
        <taxon>Erigoninae</taxon>
        <taxon>Oedothorax</taxon>
    </lineage>
</organism>
<protein>
    <recommendedName>
        <fullName evidence="4">RRM domain-containing protein</fullName>
    </recommendedName>
</protein>
<dbReference type="PANTHER" id="PTHR11176">
    <property type="entry name" value="BOULE-RELATED"/>
    <property type="match status" value="1"/>
</dbReference>
<feature type="region of interest" description="Disordered" evidence="3">
    <location>
        <begin position="1"/>
        <end position="21"/>
    </location>
</feature>
<dbReference type="SUPFAM" id="SSF54928">
    <property type="entry name" value="RNA-binding domain, RBD"/>
    <property type="match status" value="1"/>
</dbReference>
<dbReference type="AlphaFoldDB" id="A0AAV6UCK4"/>
<dbReference type="GO" id="GO:0045948">
    <property type="term" value="P:positive regulation of translational initiation"/>
    <property type="evidence" value="ECO:0007669"/>
    <property type="project" value="TreeGrafter"/>
</dbReference>
<name>A0AAV6UCK4_9ARAC</name>
<dbReference type="GO" id="GO:0005737">
    <property type="term" value="C:cytoplasm"/>
    <property type="evidence" value="ECO:0007669"/>
    <property type="project" value="TreeGrafter"/>
</dbReference>
<keyword evidence="1 2" id="KW-0694">RNA-binding</keyword>
<evidence type="ECO:0000256" key="3">
    <source>
        <dbReference type="SAM" id="MobiDB-lite"/>
    </source>
</evidence>
<dbReference type="Gene3D" id="3.30.70.330">
    <property type="match status" value="1"/>
</dbReference>
<dbReference type="InterPro" id="IPR035979">
    <property type="entry name" value="RBD_domain_sf"/>
</dbReference>